<proteinExistence type="predicted"/>
<comment type="caution">
    <text evidence="1">The sequence shown here is derived from an EMBL/GenBank/DDBJ whole genome shotgun (WGS) entry which is preliminary data.</text>
</comment>
<evidence type="ECO:0000313" key="2">
    <source>
        <dbReference type="Proteomes" id="UP001524473"/>
    </source>
</evidence>
<gene>
    <name evidence="1" type="ORF">NE695_17325</name>
</gene>
<organism evidence="1 2">
    <name type="scientific">Neglectibacter timonensis</name>
    <dbReference type="NCBI Taxonomy" id="1776382"/>
    <lineage>
        <taxon>Bacteria</taxon>
        <taxon>Bacillati</taxon>
        <taxon>Bacillota</taxon>
        <taxon>Clostridia</taxon>
        <taxon>Eubacteriales</taxon>
        <taxon>Oscillospiraceae</taxon>
        <taxon>Neglectibacter</taxon>
    </lineage>
</organism>
<dbReference type="GeneID" id="90531215"/>
<evidence type="ECO:0000313" key="1">
    <source>
        <dbReference type="EMBL" id="MCQ4841675.1"/>
    </source>
</evidence>
<reference evidence="1 2" key="1">
    <citation type="submission" date="2022-06" db="EMBL/GenBank/DDBJ databases">
        <title>Isolation of gut microbiota from human fecal samples.</title>
        <authorList>
            <person name="Pamer E.G."/>
            <person name="Barat B."/>
            <person name="Waligurski E."/>
            <person name="Medina S."/>
            <person name="Paddock L."/>
            <person name="Mostad J."/>
        </authorList>
    </citation>
    <scope>NUCLEOTIDE SEQUENCE [LARGE SCALE GENOMIC DNA]</scope>
    <source>
        <strain evidence="1 2">DFI.9.73</strain>
    </source>
</reference>
<name>A0ABT1S415_9FIRM</name>
<accession>A0ABT1S415</accession>
<dbReference type="RefSeq" id="WP_066860624.1">
    <property type="nucleotide sequence ID" value="NZ_CABKVV010000010.1"/>
</dbReference>
<dbReference type="Proteomes" id="UP001524473">
    <property type="component" value="Unassembled WGS sequence"/>
</dbReference>
<protein>
    <submittedName>
        <fullName evidence="1">Uncharacterized protein</fullName>
    </submittedName>
</protein>
<keyword evidence="2" id="KW-1185">Reference proteome</keyword>
<sequence length="106" mass="12518">MLDQNDLQAIAQLISQSEDRMMEVMPQQKEDLMEVMQQQADTLMGMMETKIQTSQREVMVFVENSVGKRIDSLFDGYKLTHEKQWELEHRMERMEQRLSALEHKAG</sequence>
<dbReference type="EMBL" id="JANFZH010000064">
    <property type="protein sequence ID" value="MCQ4841675.1"/>
    <property type="molecule type" value="Genomic_DNA"/>
</dbReference>